<reference evidence="1" key="1">
    <citation type="submission" date="2012-02" db="EMBL/GenBank/DDBJ databases">
        <title>The complete genome of Frateuria aurantia DSM 6220.</title>
        <authorList>
            <consortium name="US DOE Joint Genome Institute (JGI-PGF)"/>
            <person name="Lucas S."/>
            <person name="Copeland A."/>
            <person name="Lapidus A."/>
            <person name="Glavina del Rio T."/>
            <person name="Dalin E."/>
            <person name="Tice H."/>
            <person name="Bruce D."/>
            <person name="Goodwin L."/>
            <person name="Pitluck S."/>
            <person name="Peters L."/>
            <person name="Ovchinnikova G."/>
            <person name="Teshima H."/>
            <person name="Kyrpides N."/>
            <person name="Mavromatis K."/>
            <person name="Ivanova N."/>
            <person name="Brettin T."/>
            <person name="Detter J.C."/>
            <person name="Han C."/>
            <person name="Larimer F."/>
            <person name="Land M."/>
            <person name="Hauser L."/>
            <person name="Markowitz V."/>
            <person name="Cheng J.-F."/>
            <person name="Hugenholtz P."/>
            <person name="Woyke T."/>
            <person name="Wu D."/>
            <person name="Brambilla E."/>
            <person name="Klenk H.-P."/>
            <person name="Eisen J.A."/>
        </authorList>
    </citation>
    <scope>NUCLEOTIDE SEQUENCE</scope>
    <source>
        <strain evidence="1">DSM 6220</strain>
    </source>
</reference>
<dbReference type="eggNOG" id="COG4385">
    <property type="taxonomic scope" value="Bacteria"/>
</dbReference>
<name>H8L2K2_FRAAD</name>
<dbReference type="AlphaFoldDB" id="H8L2K2"/>
<organism evidence="1 2">
    <name type="scientific">Frateuria aurantia (strain ATCC 33424 / DSM 6220 / KCTC 2777 / LMG 1558 / NBRC 3245 / NCIMB 13370)</name>
    <name type="common">Acetobacter aurantius</name>
    <dbReference type="NCBI Taxonomy" id="767434"/>
    <lineage>
        <taxon>Bacteria</taxon>
        <taxon>Pseudomonadati</taxon>
        <taxon>Pseudomonadota</taxon>
        <taxon>Gammaproteobacteria</taxon>
        <taxon>Lysobacterales</taxon>
        <taxon>Rhodanobacteraceae</taxon>
        <taxon>Frateuria</taxon>
    </lineage>
</organism>
<dbReference type="EMBL" id="CP003350">
    <property type="protein sequence ID" value="AFC85469.1"/>
    <property type="molecule type" value="Genomic_DNA"/>
</dbReference>
<dbReference type="NCBIfam" id="TIGR01634">
    <property type="entry name" value="tail_P2_I"/>
    <property type="match status" value="1"/>
</dbReference>
<dbReference type="KEGG" id="fau:Fraau_1005"/>
<evidence type="ECO:0000313" key="1">
    <source>
        <dbReference type="EMBL" id="AFC85469.1"/>
    </source>
</evidence>
<dbReference type="Pfam" id="PF09684">
    <property type="entry name" value="Tail_P2_I"/>
    <property type="match status" value="1"/>
</dbReference>
<dbReference type="OrthoDB" id="90759at2"/>
<dbReference type="STRING" id="767434.Fraau_1005"/>
<evidence type="ECO:0000313" key="2">
    <source>
        <dbReference type="Proteomes" id="UP000005234"/>
    </source>
</evidence>
<dbReference type="HOGENOM" id="CLU_086293_2_1_6"/>
<dbReference type="Proteomes" id="UP000005234">
    <property type="component" value="Chromosome"/>
</dbReference>
<dbReference type="InterPro" id="IPR006521">
    <property type="entry name" value="Tail_protein_I"/>
</dbReference>
<gene>
    <name evidence="1" type="ordered locus">Fraau_1005</name>
</gene>
<keyword evidence="2" id="KW-1185">Reference proteome</keyword>
<proteinExistence type="predicted"/>
<protein>
    <submittedName>
        <fullName evidence="1">Phage tail protein, P2 protein I family</fullName>
    </submittedName>
</protein>
<dbReference type="RefSeq" id="WP_014402475.1">
    <property type="nucleotide sequence ID" value="NC_017033.1"/>
</dbReference>
<accession>H8L2K2</accession>
<sequence>MTSLLPPNRTSFEAALEVPQERVDAIPTPLASLWNPDTVPSALLPWLAWSLSLESWQSYWSDTVKRNRVRQAITIARHRGTAGAVKAAVEAFGGYVSIREWWETTPKGTPHTFALLLTLSGADGNVATAEYVDDVIEAVRQAKPLRSHFTFTQGINATGSVGVIAAARPLAYAHLQFDGAS</sequence>